<dbReference type="InterPro" id="IPR041233">
    <property type="entry name" value="Melibiase_C"/>
</dbReference>
<dbReference type="PANTHER" id="PTHR11452:SF75">
    <property type="entry name" value="ALPHA-GALACTOSIDASE MEL1"/>
    <property type="match status" value="1"/>
</dbReference>
<dbReference type="EC" id="3.2.1.22" evidence="3 7"/>
<dbReference type="AlphaFoldDB" id="A0A6A5ZD13"/>
<dbReference type="OrthoDB" id="5795902at2759"/>
<dbReference type="InterPro" id="IPR017853">
    <property type="entry name" value="GH"/>
</dbReference>
<dbReference type="PANTHER" id="PTHR11452">
    <property type="entry name" value="ALPHA-GALACTOSIDASE/ALPHA-N-ACETYLGALACTOSAMINIDASE"/>
    <property type="match status" value="1"/>
</dbReference>
<evidence type="ECO:0000256" key="5">
    <source>
        <dbReference type="ARBA" id="ARBA00022801"/>
    </source>
</evidence>
<dbReference type="InterPro" id="IPR002241">
    <property type="entry name" value="Glyco_hydro_27"/>
</dbReference>
<accession>A0A6A5ZD13</accession>
<keyword evidence="5 7" id="KW-0378">Hydrolase</keyword>
<proteinExistence type="inferred from homology"/>
<dbReference type="Pfam" id="PF16499">
    <property type="entry name" value="Melibiase_2"/>
    <property type="match status" value="1"/>
</dbReference>
<feature type="domain" description="Alpha galactosidase C-terminal" evidence="8">
    <location>
        <begin position="360"/>
        <end position="433"/>
    </location>
</feature>
<evidence type="ECO:0000313" key="10">
    <source>
        <dbReference type="Proteomes" id="UP000799770"/>
    </source>
</evidence>
<sequence length="443" mass="49326">MVSSVLSIAHAQTFSTFPNSTTVGSAIPSATPPAPKPWNVTSLGGTVNITNNLALTPPMGWSSWNNFGPDINETIVKATIDEMEKNGLKDAGYVYVNIDDGWQRYKGSRKDHPLEIDPVKFPNGMKPLADYAHSKGFKLGIYSGPGVDTCAGYTGSEGHAEEDAKMFASWGIDHLKYDACCSHHDEPEDVVQQVMLDMSQALISTNRSIVFHACHCGWANVWQWAAEEGANQWRIGQDISDDFNYPGNREKYYFDVLDMLDRGNDIVQYAGPGHWNDYDMLIVGLNGESKQLVGTGCSDLEYRTHFGMWSIVNSPLLIGASVQKLSRYDLETLTNKEIIELNQDPLGQPASVVWQNENKTLQIYAKQMQDESMAIALLNRGSTTADMSVSMRRDLTVGWDVYKLRDLLKHKDLGPYDIPFSTEVRPHEAKMYRAYKVACTVGC</sequence>
<evidence type="ECO:0000256" key="2">
    <source>
        <dbReference type="ARBA" id="ARBA00009743"/>
    </source>
</evidence>
<dbReference type="CDD" id="cd14792">
    <property type="entry name" value="GH27"/>
    <property type="match status" value="1"/>
</dbReference>
<evidence type="ECO:0000256" key="4">
    <source>
        <dbReference type="ARBA" id="ARBA00022729"/>
    </source>
</evidence>
<dbReference type="Pfam" id="PF17801">
    <property type="entry name" value="Melibiase_C"/>
    <property type="match status" value="1"/>
</dbReference>
<dbReference type="InterPro" id="IPR013785">
    <property type="entry name" value="Aldolase_TIM"/>
</dbReference>
<evidence type="ECO:0000256" key="3">
    <source>
        <dbReference type="ARBA" id="ARBA00012755"/>
    </source>
</evidence>
<protein>
    <recommendedName>
        <fullName evidence="3 7">Alpha-galactosidase</fullName>
        <ecNumber evidence="3 7">3.2.1.22</ecNumber>
    </recommendedName>
    <alternativeName>
        <fullName evidence="7">Melibiase</fullName>
    </alternativeName>
</protein>
<evidence type="ECO:0000313" key="9">
    <source>
        <dbReference type="EMBL" id="KAF2116647.1"/>
    </source>
</evidence>
<keyword evidence="6 7" id="KW-0326">Glycosidase</keyword>
<gene>
    <name evidence="9" type="ORF">BDV96DRAFT_490661</name>
</gene>
<dbReference type="Gene3D" id="3.20.20.70">
    <property type="entry name" value="Aldolase class I"/>
    <property type="match status" value="1"/>
</dbReference>
<dbReference type="SUPFAM" id="SSF51011">
    <property type="entry name" value="Glycosyl hydrolase domain"/>
    <property type="match status" value="1"/>
</dbReference>
<evidence type="ECO:0000256" key="7">
    <source>
        <dbReference type="RuleBase" id="RU361168"/>
    </source>
</evidence>
<keyword evidence="7" id="KW-1015">Disulfide bond</keyword>
<organism evidence="9 10">
    <name type="scientific">Lophiotrema nucula</name>
    <dbReference type="NCBI Taxonomy" id="690887"/>
    <lineage>
        <taxon>Eukaryota</taxon>
        <taxon>Fungi</taxon>
        <taxon>Dikarya</taxon>
        <taxon>Ascomycota</taxon>
        <taxon>Pezizomycotina</taxon>
        <taxon>Dothideomycetes</taxon>
        <taxon>Pleosporomycetidae</taxon>
        <taxon>Pleosporales</taxon>
        <taxon>Lophiotremataceae</taxon>
        <taxon>Lophiotrema</taxon>
    </lineage>
</organism>
<name>A0A6A5ZD13_9PLEO</name>
<keyword evidence="10" id="KW-1185">Reference proteome</keyword>
<dbReference type="GO" id="GO:0004557">
    <property type="term" value="F:alpha-galactosidase activity"/>
    <property type="evidence" value="ECO:0007669"/>
    <property type="project" value="UniProtKB-EC"/>
</dbReference>
<dbReference type="InterPro" id="IPR013780">
    <property type="entry name" value="Glyco_hydro_b"/>
</dbReference>
<dbReference type="SUPFAM" id="SSF51445">
    <property type="entry name" value="(Trans)glycosidases"/>
    <property type="match status" value="1"/>
</dbReference>
<dbReference type="Proteomes" id="UP000799770">
    <property type="component" value="Unassembled WGS sequence"/>
</dbReference>
<dbReference type="EMBL" id="ML977320">
    <property type="protein sequence ID" value="KAF2116647.1"/>
    <property type="molecule type" value="Genomic_DNA"/>
</dbReference>
<dbReference type="GO" id="GO:0005975">
    <property type="term" value="P:carbohydrate metabolic process"/>
    <property type="evidence" value="ECO:0007669"/>
    <property type="project" value="InterPro"/>
</dbReference>
<reference evidence="9" key="1">
    <citation type="journal article" date="2020" name="Stud. Mycol.">
        <title>101 Dothideomycetes genomes: a test case for predicting lifestyles and emergence of pathogens.</title>
        <authorList>
            <person name="Haridas S."/>
            <person name="Albert R."/>
            <person name="Binder M."/>
            <person name="Bloem J."/>
            <person name="Labutti K."/>
            <person name="Salamov A."/>
            <person name="Andreopoulos B."/>
            <person name="Baker S."/>
            <person name="Barry K."/>
            <person name="Bills G."/>
            <person name="Bluhm B."/>
            <person name="Cannon C."/>
            <person name="Castanera R."/>
            <person name="Culley D."/>
            <person name="Daum C."/>
            <person name="Ezra D."/>
            <person name="Gonzalez J."/>
            <person name="Henrissat B."/>
            <person name="Kuo A."/>
            <person name="Liang C."/>
            <person name="Lipzen A."/>
            <person name="Lutzoni F."/>
            <person name="Magnuson J."/>
            <person name="Mondo S."/>
            <person name="Nolan M."/>
            <person name="Ohm R."/>
            <person name="Pangilinan J."/>
            <person name="Park H.-J."/>
            <person name="Ramirez L."/>
            <person name="Alfaro M."/>
            <person name="Sun H."/>
            <person name="Tritt A."/>
            <person name="Yoshinaga Y."/>
            <person name="Zwiers L.-H."/>
            <person name="Turgeon B."/>
            <person name="Goodwin S."/>
            <person name="Spatafora J."/>
            <person name="Crous P."/>
            <person name="Grigoriev I."/>
        </authorList>
    </citation>
    <scope>NUCLEOTIDE SEQUENCE</scope>
    <source>
        <strain evidence="9">CBS 627.86</strain>
    </source>
</reference>
<evidence type="ECO:0000256" key="1">
    <source>
        <dbReference type="ARBA" id="ARBA00001255"/>
    </source>
</evidence>
<comment type="catalytic activity">
    <reaction evidence="1 7">
        <text>Hydrolysis of terminal, non-reducing alpha-D-galactose residues in alpha-D-galactosides, including galactose oligosaccharides, galactomannans and galactolipids.</text>
        <dbReference type="EC" id="3.2.1.22"/>
    </reaction>
</comment>
<dbReference type="PRINTS" id="PR00740">
    <property type="entry name" value="GLHYDRLASE27"/>
</dbReference>
<dbReference type="FunFam" id="3.20.20.70:FF:000286">
    <property type="entry name" value="Alpha-galactosidase"/>
    <property type="match status" value="1"/>
</dbReference>
<evidence type="ECO:0000256" key="6">
    <source>
        <dbReference type="ARBA" id="ARBA00023295"/>
    </source>
</evidence>
<keyword evidence="4" id="KW-0732">Signal</keyword>
<evidence type="ECO:0000259" key="8">
    <source>
        <dbReference type="Pfam" id="PF17801"/>
    </source>
</evidence>
<comment type="similarity">
    <text evidence="2 7">Belongs to the glycosyl hydrolase 27 family.</text>
</comment>
<dbReference type="Gene3D" id="2.60.40.1180">
    <property type="entry name" value="Golgi alpha-mannosidase II"/>
    <property type="match status" value="1"/>
</dbReference>